<comment type="caution">
    <text evidence="2">The sequence shown here is derived from an EMBL/GenBank/DDBJ whole genome shotgun (WGS) entry which is preliminary data.</text>
</comment>
<organism evidence="2 3">
    <name type="scientific">Ideonella azotifigens</name>
    <dbReference type="NCBI Taxonomy" id="513160"/>
    <lineage>
        <taxon>Bacteria</taxon>
        <taxon>Pseudomonadati</taxon>
        <taxon>Pseudomonadota</taxon>
        <taxon>Betaproteobacteria</taxon>
        <taxon>Burkholderiales</taxon>
        <taxon>Sphaerotilaceae</taxon>
        <taxon>Ideonella</taxon>
    </lineage>
</organism>
<evidence type="ECO:0008006" key="4">
    <source>
        <dbReference type="Google" id="ProtNLM"/>
    </source>
</evidence>
<sequence>MKTSKLLSQSLVAIAAVCCLGAAQANNFSKSAYDGAKKDIETTYKAEKDSCDKLSANAKDICVEQAKANEKVAKARLEYNYTGKPTDEAKLTEAQYDGRYDVAKEKCDDLSGNAKDVCVKEAKAAHDSAKADLKAHKKIVNAEQDAIDTKMTAEYKVAKEKCDGLSGDAKDTCVASAKARYNQSW</sequence>
<protein>
    <recommendedName>
        <fullName evidence="4">Cell envelope biogenesis protein TolA</fullName>
    </recommendedName>
</protein>
<dbReference type="EMBL" id="BAAAEW010000007">
    <property type="protein sequence ID" value="GAA0747550.1"/>
    <property type="molecule type" value="Genomic_DNA"/>
</dbReference>
<keyword evidence="1" id="KW-0732">Signal</keyword>
<accession>A0ABN1JVK6</accession>
<dbReference type="RefSeq" id="WP_141289830.1">
    <property type="nucleotide sequence ID" value="NZ_BAAAEW010000007.1"/>
</dbReference>
<gene>
    <name evidence="2" type="ORF">GCM10009107_16150</name>
</gene>
<name>A0ABN1JVK6_9BURK</name>
<evidence type="ECO:0000256" key="1">
    <source>
        <dbReference type="SAM" id="SignalP"/>
    </source>
</evidence>
<feature type="chain" id="PRO_5046101756" description="Cell envelope biogenesis protein TolA" evidence="1">
    <location>
        <begin position="26"/>
        <end position="185"/>
    </location>
</feature>
<dbReference type="Proteomes" id="UP001500279">
    <property type="component" value="Unassembled WGS sequence"/>
</dbReference>
<reference evidence="2 3" key="1">
    <citation type="journal article" date="2019" name="Int. J. Syst. Evol. Microbiol.">
        <title>The Global Catalogue of Microorganisms (GCM) 10K type strain sequencing project: providing services to taxonomists for standard genome sequencing and annotation.</title>
        <authorList>
            <consortium name="The Broad Institute Genomics Platform"/>
            <consortium name="The Broad Institute Genome Sequencing Center for Infectious Disease"/>
            <person name="Wu L."/>
            <person name="Ma J."/>
        </authorList>
    </citation>
    <scope>NUCLEOTIDE SEQUENCE [LARGE SCALE GENOMIC DNA]</scope>
    <source>
        <strain evidence="2 3">JCM 15503</strain>
    </source>
</reference>
<evidence type="ECO:0000313" key="3">
    <source>
        <dbReference type="Proteomes" id="UP001500279"/>
    </source>
</evidence>
<proteinExistence type="predicted"/>
<evidence type="ECO:0000313" key="2">
    <source>
        <dbReference type="EMBL" id="GAA0747550.1"/>
    </source>
</evidence>
<keyword evidence="3" id="KW-1185">Reference proteome</keyword>
<feature type="signal peptide" evidence="1">
    <location>
        <begin position="1"/>
        <end position="25"/>
    </location>
</feature>